<proteinExistence type="predicted"/>
<dbReference type="EMBL" id="BSYI01000047">
    <property type="protein sequence ID" value="GMG84957.1"/>
    <property type="molecule type" value="Genomic_DNA"/>
</dbReference>
<evidence type="ECO:0008006" key="3">
    <source>
        <dbReference type="Google" id="ProtNLM"/>
    </source>
</evidence>
<evidence type="ECO:0000313" key="1">
    <source>
        <dbReference type="EMBL" id="GMG84957.1"/>
    </source>
</evidence>
<protein>
    <recommendedName>
        <fullName evidence="3">Mobilization protein</fullName>
    </recommendedName>
</protein>
<keyword evidence="2" id="KW-1185">Reference proteome</keyword>
<organism evidence="1 2">
    <name type="scientific">Paralimibaculum aggregatum</name>
    <dbReference type="NCBI Taxonomy" id="3036245"/>
    <lineage>
        <taxon>Bacteria</taxon>
        <taxon>Pseudomonadati</taxon>
        <taxon>Pseudomonadota</taxon>
        <taxon>Alphaproteobacteria</taxon>
        <taxon>Rhodobacterales</taxon>
        <taxon>Paracoccaceae</taxon>
        <taxon>Paralimibaculum</taxon>
    </lineage>
</organism>
<gene>
    <name evidence="1" type="ORF">LNKW23_41730</name>
</gene>
<evidence type="ECO:0000313" key="2">
    <source>
        <dbReference type="Proteomes" id="UP001239909"/>
    </source>
</evidence>
<reference evidence="1 2" key="1">
    <citation type="submission" date="2023-04" db="EMBL/GenBank/DDBJ databases">
        <title>Marinoamorphus aggregata gen. nov., sp. Nov., isolate from tissue of brittle star Ophioplocus japonicus.</title>
        <authorList>
            <person name="Kawano K."/>
            <person name="Sawayama S."/>
            <person name="Nakagawa S."/>
        </authorList>
    </citation>
    <scope>NUCLEOTIDE SEQUENCE [LARGE SCALE GENOMIC DNA]</scope>
    <source>
        <strain evidence="1 2">NKW23</strain>
    </source>
</reference>
<dbReference type="Proteomes" id="UP001239909">
    <property type="component" value="Unassembled WGS sequence"/>
</dbReference>
<comment type="caution">
    <text evidence="1">The sequence shown here is derived from an EMBL/GenBank/DDBJ whole genome shotgun (WGS) entry which is preliminary data.</text>
</comment>
<sequence>MSLRLTEAERARLERDAAGRSLSAHIRERLFGQAAAPRQGRNRAPVKDHHALARVLSQLGRTGLAKDFETLADAADDGILRLTPETEAAIRQACTDIAAIRRDLIAALGLKPE</sequence>
<accession>A0ABQ6LPH9</accession>
<name>A0ABQ6LPH9_9RHOB</name>